<dbReference type="Pfam" id="PF12352">
    <property type="entry name" value="V-SNARE_C"/>
    <property type="match status" value="1"/>
</dbReference>
<comment type="subcellular location">
    <subcellularLocation>
        <location evidence="9">Golgi apparatus</location>
        <location evidence="9">cis-Golgi network membrane</location>
        <topology evidence="9">Single-pass type IV membrane protein</topology>
    </subcellularLocation>
</comment>
<keyword evidence="6" id="KW-0175">Coiled coil</keyword>
<keyword evidence="13" id="KW-1185">Reference proteome</keyword>
<organism evidence="13 15">
    <name type="scientific">Saccoglossus kowalevskii</name>
    <name type="common">Acorn worm</name>
    <dbReference type="NCBI Taxonomy" id="10224"/>
    <lineage>
        <taxon>Eukaryota</taxon>
        <taxon>Metazoa</taxon>
        <taxon>Hemichordata</taxon>
        <taxon>Enteropneusta</taxon>
        <taxon>Harrimaniidae</taxon>
        <taxon>Saccoglossus</taxon>
    </lineage>
</organism>
<evidence type="ECO:0000313" key="15">
    <source>
        <dbReference type="RefSeq" id="XP_006816010.1"/>
    </source>
</evidence>
<evidence type="ECO:0000256" key="11">
    <source>
        <dbReference type="PIRNR" id="PIRNR028865"/>
    </source>
</evidence>
<evidence type="ECO:0000256" key="6">
    <source>
        <dbReference type="ARBA" id="ARBA00023054"/>
    </source>
</evidence>
<dbReference type="Gene3D" id="1.20.58.400">
    <property type="entry name" value="t-snare proteins"/>
    <property type="match status" value="1"/>
</dbReference>
<proteinExistence type="inferred from homology"/>
<keyword evidence="7 11" id="KW-0472">Membrane</keyword>
<keyword evidence="3 11" id="KW-0653">Protein transport</keyword>
<dbReference type="RefSeq" id="XP_002734377.1">
    <property type="nucleotide sequence ID" value="XM_002734331.2"/>
</dbReference>
<dbReference type="Gene3D" id="1.20.5.110">
    <property type="match status" value="1"/>
</dbReference>
<gene>
    <name evidence="14 15" type="primary">LOC100367873</name>
</gene>
<dbReference type="SUPFAM" id="SSF58038">
    <property type="entry name" value="SNARE fusion complex"/>
    <property type="match status" value="1"/>
</dbReference>
<sequence>MESLYHQTNKMLHEVQANMGRIERARPDEVHLVEDEIQARIDQITSNIERLEIMVNKEPPTRRQNAKLRVDQLKYDCRHVQSAMRNIQHRRYAREEEEKEREALLSRTFTTNDPDTSIMIDAALQHNTGLHNAHRGMDDLLGSGSAILTGLRDQRSTLKGVHKKVLDVANTLGISNTVMRLIERRSVQDKFILYTGMIVTIIAMYFIYKYLA</sequence>
<dbReference type="PANTHER" id="PTHR21230:SF1">
    <property type="entry name" value="GOLGI SNAP RECEPTOR COMPLEX MEMBER 2"/>
    <property type="match status" value="1"/>
</dbReference>
<evidence type="ECO:0000313" key="13">
    <source>
        <dbReference type="Proteomes" id="UP000694865"/>
    </source>
</evidence>
<protein>
    <submittedName>
        <fullName evidence="14">Golgi SNAP receptor complex member 2-like isoform X1</fullName>
    </submittedName>
    <submittedName>
        <fullName evidence="15">Golgi SNAP receptor complex member 2-like isoform X2</fullName>
    </submittedName>
</protein>
<evidence type="ECO:0000313" key="14">
    <source>
        <dbReference type="RefSeq" id="XP_002734377.1"/>
    </source>
</evidence>
<evidence type="ECO:0000256" key="10">
    <source>
        <dbReference type="ARBA" id="ARBA00038172"/>
    </source>
</evidence>
<evidence type="ECO:0000256" key="1">
    <source>
        <dbReference type="ARBA" id="ARBA00022448"/>
    </source>
</evidence>
<evidence type="ECO:0000256" key="2">
    <source>
        <dbReference type="ARBA" id="ARBA00022692"/>
    </source>
</evidence>
<evidence type="ECO:0000256" key="4">
    <source>
        <dbReference type="ARBA" id="ARBA00022989"/>
    </source>
</evidence>
<dbReference type="CDD" id="cd15863">
    <property type="entry name" value="SNARE_GS27"/>
    <property type="match status" value="1"/>
</dbReference>
<dbReference type="PANTHER" id="PTHR21230">
    <property type="entry name" value="VESICLE TRANSPORT V-SNARE PROTEIN VTI1-RELATED"/>
    <property type="match status" value="1"/>
</dbReference>
<evidence type="ECO:0000256" key="5">
    <source>
        <dbReference type="ARBA" id="ARBA00023034"/>
    </source>
</evidence>
<keyword evidence="2 12" id="KW-0812">Transmembrane</keyword>
<dbReference type="PIRSF" id="PIRSF028865">
    <property type="entry name" value="Membrin-2"/>
    <property type="match status" value="1"/>
</dbReference>
<evidence type="ECO:0000256" key="12">
    <source>
        <dbReference type="SAM" id="Phobius"/>
    </source>
</evidence>
<feature type="transmembrane region" description="Helical" evidence="12">
    <location>
        <begin position="191"/>
        <end position="208"/>
    </location>
</feature>
<dbReference type="InterPro" id="IPR027027">
    <property type="entry name" value="GOSR2/Membrin/Bos1"/>
</dbReference>
<comment type="function">
    <text evidence="8 11">Involved in transport of proteins from the cis/medial-Golgi to the trans-Golgi network.</text>
</comment>
<comment type="similarity">
    <text evidence="10 11">Belongs to the GOSR2 family.</text>
</comment>
<name>A0ABM0M7L9_SACKO</name>
<keyword evidence="5" id="KW-0333">Golgi apparatus</keyword>
<keyword evidence="1 11" id="KW-0813">Transport</keyword>
<dbReference type="Proteomes" id="UP000694865">
    <property type="component" value="Unplaced"/>
</dbReference>
<dbReference type="InterPro" id="IPR038407">
    <property type="entry name" value="v-SNARE_N_sf"/>
</dbReference>
<evidence type="ECO:0000256" key="3">
    <source>
        <dbReference type="ARBA" id="ARBA00022927"/>
    </source>
</evidence>
<keyword evidence="4 12" id="KW-1133">Transmembrane helix</keyword>
<reference evidence="14 15" key="1">
    <citation type="submission" date="2025-05" db="UniProtKB">
        <authorList>
            <consortium name="RefSeq"/>
        </authorList>
    </citation>
    <scope>IDENTIFICATION</scope>
    <source>
        <tissue evidence="14 15">Testes</tissue>
    </source>
</reference>
<dbReference type="RefSeq" id="XP_006816010.1">
    <property type="nucleotide sequence ID" value="XM_006815947.1"/>
</dbReference>
<accession>A0ABM0M7L9</accession>
<evidence type="ECO:0000256" key="7">
    <source>
        <dbReference type="ARBA" id="ARBA00023136"/>
    </source>
</evidence>
<dbReference type="GeneID" id="100367873"/>
<evidence type="ECO:0000256" key="8">
    <source>
        <dbReference type="ARBA" id="ARBA00037078"/>
    </source>
</evidence>
<evidence type="ECO:0000256" key="9">
    <source>
        <dbReference type="ARBA" id="ARBA00037862"/>
    </source>
</evidence>